<dbReference type="EMBL" id="MU274907">
    <property type="protein sequence ID" value="KAI0090645.1"/>
    <property type="molecule type" value="Genomic_DNA"/>
</dbReference>
<accession>A0ACB8U8N9</accession>
<protein>
    <submittedName>
        <fullName evidence="1">GLE1-like protein-domain-containing protein</fullName>
    </submittedName>
</protein>
<sequence length="523" mass="60158">MRGRGNNVSEQHNLEDMLASIRLRVAHHDVYEEWEQQTRKDAFVSARREQAALREDREHRVETAQIQKANSQTALHQRQLQDVQSKLSQWKRIQQEHEQKERAGKDAKNRQLWQRIEGVIKLEEGRARAKQEAEQRKREDEEKKRRDIEQREKDEQERKLKEELQKRKEAEEEKQQKEQLKAKEDEDQRRQKEDETRQKEDEARQKEDEARKAAQDQAVDEAMKSIGASTAAEDWQKGHDLLKRLKDGAMKTVKSDKQMKSVWSAGRRKITPKIGQLTNDPESIKRITQQLIEVVKPPVPHPRPIYFALLSSLSKAILLQAETEVTAEKRSAIPLSQVTANLLGSVELFCDIFWAKLCQRAGGWPVPYAIPPNNVDNTPSDLAARRKLLGYRENENAAAYSTRVAGVMRVYFHVMAVPIESIVDPRFRLPRYWTFFARILQQPQLLEAPVGPEVIFTALDVAGASAREIWGAQWVKLLSVLYEGATTGLFGEQGRLIGGKSAEGIAARVRVQLEIERIMGTLQ</sequence>
<organism evidence="1 2">
    <name type="scientific">Irpex rosettiformis</name>
    <dbReference type="NCBI Taxonomy" id="378272"/>
    <lineage>
        <taxon>Eukaryota</taxon>
        <taxon>Fungi</taxon>
        <taxon>Dikarya</taxon>
        <taxon>Basidiomycota</taxon>
        <taxon>Agaricomycotina</taxon>
        <taxon>Agaricomycetes</taxon>
        <taxon>Polyporales</taxon>
        <taxon>Irpicaceae</taxon>
        <taxon>Irpex</taxon>
    </lineage>
</organism>
<dbReference type="Proteomes" id="UP001055072">
    <property type="component" value="Unassembled WGS sequence"/>
</dbReference>
<reference evidence="1" key="1">
    <citation type="journal article" date="2021" name="Environ. Microbiol.">
        <title>Gene family expansions and transcriptome signatures uncover fungal adaptations to wood decay.</title>
        <authorList>
            <person name="Hage H."/>
            <person name="Miyauchi S."/>
            <person name="Viragh M."/>
            <person name="Drula E."/>
            <person name="Min B."/>
            <person name="Chaduli D."/>
            <person name="Navarro D."/>
            <person name="Favel A."/>
            <person name="Norest M."/>
            <person name="Lesage-Meessen L."/>
            <person name="Balint B."/>
            <person name="Merenyi Z."/>
            <person name="de Eugenio L."/>
            <person name="Morin E."/>
            <person name="Martinez A.T."/>
            <person name="Baldrian P."/>
            <person name="Stursova M."/>
            <person name="Martinez M.J."/>
            <person name="Novotny C."/>
            <person name="Magnuson J.K."/>
            <person name="Spatafora J.W."/>
            <person name="Maurice S."/>
            <person name="Pangilinan J."/>
            <person name="Andreopoulos W."/>
            <person name="LaButti K."/>
            <person name="Hundley H."/>
            <person name="Na H."/>
            <person name="Kuo A."/>
            <person name="Barry K."/>
            <person name="Lipzen A."/>
            <person name="Henrissat B."/>
            <person name="Riley R."/>
            <person name="Ahrendt S."/>
            <person name="Nagy L.G."/>
            <person name="Grigoriev I.V."/>
            <person name="Martin F."/>
            <person name="Rosso M.N."/>
        </authorList>
    </citation>
    <scope>NUCLEOTIDE SEQUENCE</scope>
    <source>
        <strain evidence="1">CBS 384.51</strain>
    </source>
</reference>
<proteinExistence type="predicted"/>
<evidence type="ECO:0000313" key="2">
    <source>
        <dbReference type="Proteomes" id="UP001055072"/>
    </source>
</evidence>
<name>A0ACB8U8N9_9APHY</name>
<gene>
    <name evidence="1" type="ORF">BDY19DRAFT_887177</name>
</gene>
<evidence type="ECO:0000313" key="1">
    <source>
        <dbReference type="EMBL" id="KAI0090645.1"/>
    </source>
</evidence>
<comment type="caution">
    <text evidence="1">The sequence shown here is derived from an EMBL/GenBank/DDBJ whole genome shotgun (WGS) entry which is preliminary data.</text>
</comment>
<keyword evidence="2" id="KW-1185">Reference proteome</keyword>